<gene>
    <name evidence="2" type="ORF">PGLA1383_LOCUS40198</name>
</gene>
<evidence type="ECO:0000256" key="1">
    <source>
        <dbReference type="SAM" id="MobiDB-lite"/>
    </source>
</evidence>
<feature type="region of interest" description="Disordered" evidence="1">
    <location>
        <begin position="38"/>
        <end position="139"/>
    </location>
</feature>
<keyword evidence="3" id="KW-1185">Reference proteome</keyword>
<feature type="compositionally biased region" description="Low complexity" evidence="1">
    <location>
        <begin position="1"/>
        <end position="16"/>
    </location>
</feature>
<protein>
    <submittedName>
        <fullName evidence="2">Uncharacterized protein</fullName>
    </submittedName>
</protein>
<feature type="compositionally biased region" description="Low complexity" evidence="1">
    <location>
        <begin position="77"/>
        <end position="93"/>
    </location>
</feature>
<sequence length="139" mass="13699">MSLAPVASVPSVPSVARSRTTSSERLLGQLLALPVRRSSGPAMSAAAAERRPRSSALASRLAAPTCSKQPQLAAPVASGSTLLRAASRAASGAEKNEEDPGGRCQASSVVKVAGGGAGRSLSPRARGGKGLREGGGGQG</sequence>
<dbReference type="EMBL" id="CAJNNV010028061">
    <property type="protein sequence ID" value="CAE8622809.1"/>
    <property type="molecule type" value="Genomic_DNA"/>
</dbReference>
<comment type="caution">
    <text evidence="2">The sequence shown here is derived from an EMBL/GenBank/DDBJ whole genome shotgun (WGS) entry which is preliminary data.</text>
</comment>
<feature type="region of interest" description="Disordered" evidence="1">
    <location>
        <begin position="1"/>
        <end position="23"/>
    </location>
</feature>
<reference evidence="2" key="1">
    <citation type="submission" date="2021-02" db="EMBL/GenBank/DDBJ databases">
        <authorList>
            <person name="Dougan E. K."/>
            <person name="Rhodes N."/>
            <person name="Thang M."/>
            <person name="Chan C."/>
        </authorList>
    </citation>
    <scope>NUCLEOTIDE SEQUENCE</scope>
</reference>
<evidence type="ECO:0000313" key="2">
    <source>
        <dbReference type="EMBL" id="CAE8622809.1"/>
    </source>
</evidence>
<feature type="compositionally biased region" description="Low complexity" evidence="1">
    <location>
        <begin position="38"/>
        <end position="47"/>
    </location>
</feature>
<dbReference type="AlphaFoldDB" id="A0A813GCG1"/>
<evidence type="ECO:0000313" key="3">
    <source>
        <dbReference type="Proteomes" id="UP000654075"/>
    </source>
</evidence>
<accession>A0A813GCG1</accession>
<feature type="non-terminal residue" evidence="2">
    <location>
        <position position="139"/>
    </location>
</feature>
<proteinExistence type="predicted"/>
<name>A0A813GCG1_POLGL</name>
<dbReference type="Proteomes" id="UP000654075">
    <property type="component" value="Unassembled WGS sequence"/>
</dbReference>
<organism evidence="2 3">
    <name type="scientific">Polarella glacialis</name>
    <name type="common">Dinoflagellate</name>
    <dbReference type="NCBI Taxonomy" id="89957"/>
    <lineage>
        <taxon>Eukaryota</taxon>
        <taxon>Sar</taxon>
        <taxon>Alveolata</taxon>
        <taxon>Dinophyceae</taxon>
        <taxon>Suessiales</taxon>
        <taxon>Suessiaceae</taxon>
        <taxon>Polarella</taxon>
    </lineage>
</organism>
<feature type="compositionally biased region" description="Low complexity" evidence="1">
    <location>
        <begin position="54"/>
        <end position="64"/>
    </location>
</feature>